<dbReference type="Gene3D" id="3.40.50.300">
    <property type="entry name" value="P-loop containing nucleotide triphosphate hydrolases"/>
    <property type="match status" value="1"/>
</dbReference>
<dbReference type="SUPFAM" id="SSF52540">
    <property type="entry name" value="P-loop containing nucleoside triphosphate hydrolases"/>
    <property type="match status" value="1"/>
</dbReference>
<name>A0A0J1FRN0_9FIRM</name>
<evidence type="ECO:0000256" key="6">
    <source>
        <dbReference type="ARBA" id="ARBA00022840"/>
    </source>
</evidence>
<evidence type="ECO:0000256" key="1">
    <source>
        <dbReference type="ARBA" id="ARBA00007316"/>
    </source>
</evidence>
<comment type="caution">
    <text evidence="9">The sequence shown here is derived from an EMBL/GenBank/DDBJ whole genome shotgun (WGS) entry which is preliminary data.</text>
</comment>
<dbReference type="CDD" id="cd05387">
    <property type="entry name" value="BY-kinase"/>
    <property type="match status" value="1"/>
</dbReference>
<dbReference type="InterPro" id="IPR033756">
    <property type="entry name" value="YlxH/NBP35"/>
</dbReference>
<evidence type="ECO:0000256" key="4">
    <source>
        <dbReference type="ARBA" id="ARBA00022741"/>
    </source>
</evidence>
<dbReference type="EMBL" id="LDZY01000006">
    <property type="protein sequence ID" value="KLU66134.1"/>
    <property type="molecule type" value="Genomic_DNA"/>
</dbReference>
<evidence type="ECO:0000256" key="5">
    <source>
        <dbReference type="ARBA" id="ARBA00022777"/>
    </source>
</evidence>
<dbReference type="InterPro" id="IPR050445">
    <property type="entry name" value="Bact_polysacc_biosynth/exp"/>
</dbReference>
<evidence type="ECO:0000256" key="3">
    <source>
        <dbReference type="ARBA" id="ARBA00022679"/>
    </source>
</evidence>
<dbReference type="AlphaFoldDB" id="A0A0J1FRN0"/>
<dbReference type="GO" id="GO:0042802">
    <property type="term" value="F:identical protein binding"/>
    <property type="evidence" value="ECO:0007669"/>
    <property type="project" value="UniProtKB-ARBA"/>
</dbReference>
<keyword evidence="6" id="KW-0067">ATP-binding</keyword>
<dbReference type="PATRIC" id="fig|476652.3.peg.2250"/>
<dbReference type="GO" id="GO:0005886">
    <property type="term" value="C:plasma membrane"/>
    <property type="evidence" value="ECO:0007669"/>
    <property type="project" value="UniProtKB-ARBA"/>
</dbReference>
<keyword evidence="7" id="KW-0829">Tyrosine-protein kinase</keyword>
<reference evidence="9 10" key="1">
    <citation type="submission" date="2015-06" db="EMBL/GenBank/DDBJ databases">
        <title>Draft genome of the moderately acidophilic sulfate reducer Candidatus Desulfosporosinus acididurans strain M1.</title>
        <authorList>
            <person name="Poehlein A."/>
            <person name="Petzsch P."/>
            <person name="Johnson B.D."/>
            <person name="Schloemann M."/>
            <person name="Daniel R."/>
            <person name="Muehling M."/>
        </authorList>
    </citation>
    <scope>NUCLEOTIDE SEQUENCE [LARGE SCALE GENOMIC DNA]</scope>
    <source>
        <strain evidence="9 10">M1</strain>
    </source>
</reference>
<keyword evidence="5 9" id="KW-0418">Kinase</keyword>
<keyword evidence="10" id="KW-1185">Reference proteome</keyword>
<dbReference type="Pfam" id="PF10609">
    <property type="entry name" value="ParA"/>
    <property type="match status" value="1"/>
</dbReference>
<comment type="similarity">
    <text evidence="1">Belongs to the CpsD/CapB family.</text>
</comment>
<dbReference type="RefSeq" id="WP_047810015.1">
    <property type="nucleotide sequence ID" value="NZ_LDZY01000006.1"/>
</dbReference>
<gene>
    <name evidence="9" type="primary">ywqD</name>
    <name evidence="9" type="ORF">DEAC_c21730</name>
</gene>
<dbReference type="NCBIfam" id="TIGR01007">
    <property type="entry name" value="eps_fam"/>
    <property type="match status" value="1"/>
</dbReference>
<dbReference type="STRING" id="476652.DEAC_c21730"/>
<keyword evidence="3 9" id="KW-0808">Transferase</keyword>
<evidence type="ECO:0000313" key="10">
    <source>
        <dbReference type="Proteomes" id="UP000036356"/>
    </source>
</evidence>
<dbReference type="GO" id="GO:0004715">
    <property type="term" value="F:non-membrane spanning protein tyrosine kinase activity"/>
    <property type="evidence" value="ECO:0007669"/>
    <property type="project" value="UniProtKB-EC"/>
</dbReference>
<accession>A0A0J1FRN0</accession>
<dbReference type="InterPro" id="IPR027417">
    <property type="entry name" value="P-loop_NTPase"/>
</dbReference>
<dbReference type="EC" id="2.7.10.2" evidence="2"/>
<evidence type="ECO:0000256" key="2">
    <source>
        <dbReference type="ARBA" id="ARBA00011903"/>
    </source>
</evidence>
<evidence type="ECO:0000256" key="7">
    <source>
        <dbReference type="ARBA" id="ARBA00023137"/>
    </source>
</evidence>
<dbReference type="PANTHER" id="PTHR32309">
    <property type="entry name" value="TYROSINE-PROTEIN KINASE"/>
    <property type="match status" value="1"/>
</dbReference>
<dbReference type="InterPro" id="IPR005702">
    <property type="entry name" value="Wzc-like_C"/>
</dbReference>
<proteinExistence type="inferred from homology"/>
<comment type="catalytic activity">
    <reaction evidence="8">
        <text>L-tyrosyl-[protein] + ATP = O-phospho-L-tyrosyl-[protein] + ADP + H(+)</text>
        <dbReference type="Rhea" id="RHEA:10596"/>
        <dbReference type="Rhea" id="RHEA-COMP:10136"/>
        <dbReference type="Rhea" id="RHEA-COMP:20101"/>
        <dbReference type="ChEBI" id="CHEBI:15378"/>
        <dbReference type="ChEBI" id="CHEBI:30616"/>
        <dbReference type="ChEBI" id="CHEBI:46858"/>
        <dbReference type="ChEBI" id="CHEBI:61978"/>
        <dbReference type="ChEBI" id="CHEBI:456216"/>
        <dbReference type="EC" id="2.7.10.2"/>
    </reaction>
</comment>
<dbReference type="FunFam" id="3.40.50.300:FF:000527">
    <property type="entry name" value="Tyrosine-protein kinase etk"/>
    <property type="match status" value="1"/>
</dbReference>
<sequence>MTYSLITVEQAKSPVSEAFRTFRTNVQFTSVDSETKKIMITSAGPREGKSSTVANLAVSMAQTGKSVLIIDADLRNPTQHKLFGLDNSRGLSMALVQEYELDTFIQESSVPGIMVLTGGPIPPNPAELVGSKRMKRLIEEVSGQFDIILIDTPPIVAVTDAAILAQEVDGVILVVASAEVNRDYAQRAKEQLDKVGAKILGAVLNKADLKTSEYYYYYYYHGSEAPAKKRKRHKHEKKTTFFNLLHRNQKDVS</sequence>
<protein>
    <recommendedName>
        <fullName evidence="2">non-specific protein-tyrosine kinase</fullName>
        <ecNumber evidence="2">2.7.10.2</ecNumber>
    </recommendedName>
</protein>
<evidence type="ECO:0000313" key="9">
    <source>
        <dbReference type="EMBL" id="KLU66134.1"/>
    </source>
</evidence>
<dbReference type="PANTHER" id="PTHR32309:SF13">
    <property type="entry name" value="FERRIC ENTEROBACTIN TRANSPORT PROTEIN FEPE"/>
    <property type="match status" value="1"/>
</dbReference>
<dbReference type="GO" id="GO:0005524">
    <property type="term" value="F:ATP binding"/>
    <property type="evidence" value="ECO:0007669"/>
    <property type="project" value="UniProtKB-KW"/>
</dbReference>
<organism evidence="9 10">
    <name type="scientific">Desulfosporosinus acididurans</name>
    <dbReference type="NCBI Taxonomy" id="476652"/>
    <lineage>
        <taxon>Bacteria</taxon>
        <taxon>Bacillati</taxon>
        <taxon>Bacillota</taxon>
        <taxon>Clostridia</taxon>
        <taxon>Eubacteriales</taxon>
        <taxon>Desulfitobacteriaceae</taxon>
        <taxon>Desulfosporosinus</taxon>
    </lineage>
</organism>
<keyword evidence="4" id="KW-0547">Nucleotide-binding</keyword>
<evidence type="ECO:0000256" key="8">
    <source>
        <dbReference type="ARBA" id="ARBA00051245"/>
    </source>
</evidence>
<dbReference type="Proteomes" id="UP000036356">
    <property type="component" value="Unassembled WGS sequence"/>
</dbReference>